<dbReference type="OrthoDB" id="881297at2"/>
<reference evidence="7 8" key="1">
    <citation type="submission" date="2016-01" db="EMBL/GenBank/DDBJ databases">
        <authorList>
            <person name="Oliw E.H."/>
        </authorList>
    </citation>
    <scope>NUCLEOTIDE SEQUENCE [LARGE SCALE GENOMIC DNA]</scope>
    <source>
        <strain evidence="7 8">DY10</strain>
    </source>
</reference>
<dbReference type="GO" id="GO:0000976">
    <property type="term" value="F:transcription cis-regulatory region binding"/>
    <property type="evidence" value="ECO:0007669"/>
    <property type="project" value="TreeGrafter"/>
</dbReference>
<organism evidence="7 8">
    <name type="scientific">Spirosoma montaniterrae</name>
    <dbReference type="NCBI Taxonomy" id="1178516"/>
    <lineage>
        <taxon>Bacteria</taxon>
        <taxon>Pseudomonadati</taxon>
        <taxon>Bacteroidota</taxon>
        <taxon>Cytophagia</taxon>
        <taxon>Cytophagales</taxon>
        <taxon>Cytophagaceae</taxon>
        <taxon>Spirosoma</taxon>
    </lineage>
</organism>
<evidence type="ECO:0000256" key="4">
    <source>
        <dbReference type="ARBA" id="ARBA00023163"/>
    </source>
</evidence>
<keyword evidence="3 5" id="KW-0238">DNA-binding</keyword>
<dbReference type="PANTHER" id="PTHR30055">
    <property type="entry name" value="HTH-TYPE TRANSCRIPTIONAL REGULATOR RUTR"/>
    <property type="match status" value="1"/>
</dbReference>
<name>A0A1P9X1N9_9BACT</name>
<keyword evidence="1" id="KW-0678">Repressor</keyword>
<dbReference type="PRINTS" id="PR00455">
    <property type="entry name" value="HTHTETR"/>
</dbReference>
<keyword evidence="4" id="KW-0804">Transcription</keyword>
<feature type="DNA-binding region" description="H-T-H motif" evidence="5">
    <location>
        <begin position="22"/>
        <end position="41"/>
    </location>
</feature>
<evidence type="ECO:0000256" key="5">
    <source>
        <dbReference type="PROSITE-ProRule" id="PRU00335"/>
    </source>
</evidence>
<evidence type="ECO:0000256" key="3">
    <source>
        <dbReference type="ARBA" id="ARBA00023125"/>
    </source>
</evidence>
<dbReference type="InterPro" id="IPR001647">
    <property type="entry name" value="HTH_TetR"/>
</dbReference>
<dbReference type="InterPro" id="IPR036271">
    <property type="entry name" value="Tet_transcr_reg_TetR-rel_C_sf"/>
</dbReference>
<dbReference type="PANTHER" id="PTHR30055:SF175">
    <property type="entry name" value="HTH-TYPE TRANSCRIPTIONAL REPRESSOR KSTR2"/>
    <property type="match status" value="1"/>
</dbReference>
<evidence type="ECO:0000313" key="7">
    <source>
        <dbReference type="EMBL" id="AQG81513.1"/>
    </source>
</evidence>
<sequence>MKERILSEAERQFWKYGVRSVTMEDIARQLGISKKTIYQHFTDKEDILYQVLQERINEDHLEMDCMANEAHNPIEELLLVLDMMRKKQQQVSPNLLIDIKRHYPQAFALFRQHMDQHIMKSILENIQRGISQGWYRKDINATILARMRVEQIELAFNNDFFPATQYTMFDIQHELIHHFVRGMLTEEGFRFYNQLVNTRNHESKEYQPDSVGLPTHATE</sequence>
<dbReference type="KEGG" id="smon:AWR27_20665"/>
<keyword evidence="8" id="KW-1185">Reference proteome</keyword>
<dbReference type="AlphaFoldDB" id="A0A1P9X1N9"/>
<protein>
    <submittedName>
        <fullName evidence="7">TetR family transcriptional regulator</fullName>
    </submittedName>
</protein>
<dbReference type="PROSITE" id="PS50977">
    <property type="entry name" value="HTH_TETR_2"/>
    <property type="match status" value="1"/>
</dbReference>
<feature type="domain" description="HTH tetR-type" evidence="6">
    <location>
        <begin position="1"/>
        <end position="59"/>
    </location>
</feature>
<dbReference type="Gene3D" id="1.10.357.10">
    <property type="entry name" value="Tetracycline Repressor, domain 2"/>
    <property type="match status" value="1"/>
</dbReference>
<dbReference type="SUPFAM" id="SSF46689">
    <property type="entry name" value="Homeodomain-like"/>
    <property type="match status" value="1"/>
</dbReference>
<evidence type="ECO:0000259" key="6">
    <source>
        <dbReference type="PROSITE" id="PS50977"/>
    </source>
</evidence>
<proteinExistence type="predicted"/>
<keyword evidence="2" id="KW-0805">Transcription regulation</keyword>
<dbReference type="RefSeq" id="WP_077132974.1">
    <property type="nucleotide sequence ID" value="NZ_CP014263.1"/>
</dbReference>
<dbReference type="InterPro" id="IPR050109">
    <property type="entry name" value="HTH-type_TetR-like_transc_reg"/>
</dbReference>
<dbReference type="Pfam" id="PF00440">
    <property type="entry name" value="TetR_N"/>
    <property type="match status" value="1"/>
</dbReference>
<dbReference type="GO" id="GO:0003700">
    <property type="term" value="F:DNA-binding transcription factor activity"/>
    <property type="evidence" value="ECO:0007669"/>
    <property type="project" value="TreeGrafter"/>
</dbReference>
<evidence type="ECO:0000256" key="1">
    <source>
        <dbReference type="ARBA" id="ARBA00022491"/>
    </source>
</evidence>
<dbReference type="STRING" id="1178516.AWR27_20665"/>
<gene>
    <name evidence="7" type="ORF">AWR27_20665</name>
</gene>
<dbReference type="Proteomes" id="UP000187941">
    <property type="component" value="Chromosome"/>
</dbReference>
<dbReference type="InterPro" id="IPR009057">
    <property type="entry name" value="Homeodomain-like_sf"/>
</dbReference>
<dbReference type="SUPFAM" id="SSF48498">
    <property type="entry name" value="Tetracyclin repressor-like, C-terminal domain"/>
    <property type="match status" value="1"/>
</dbReference>
<dbReference type="EMBL" id="CP014263">
    <property type="protein sequence ID" value="AQG81513.1"/>
    <property type="molecule type" value="Genomic_DNA"/>
</dbReference>
<evidence type="ECO:0000313" key="8">
    <source>
        <dbReference type="Proteomes" id="UP000187941"/>
    </source>
</evidence>
<accession>A0A1P9X1N9</accession>
<evidence type="ECO:0000256" key="2">
    <source>
        <dbReference type="ARBA" id="ARBA00023015"/>
    </source>
</evidence>